<organism evidence="1 2">
    <name type="scientific">Naganishia adeliensis</name>
    <dbReference type="NCBI Taxonomy" id="92952"/>
    <lineage>
        <taxon>Eukaryota</taxon>
        <taxon>Fungi</taxon>
        <taxon>Dikarya</taxon>
        <taxon>Basidiomycota</taxon>
        <taxon>Agaricomycotina</taxon>
        <taxon>Tremellomycetes</taxon>
        <taxon>Filobasidiales</taxon>
        <taxon>Filobasidiaceae</taxon>
        <taxon>Naganishia</taxon>
    </lineage>
</organism>
<evidence type="ECO:0000313" key="1">
    <source>
        <dbReference type="EMBL" id="KAJ9107112.1"/>
    </source>
</evidence>
<dbReference type="Proteomes" id="UP001230649">
    <property type="component" value="Unassembled WGS sequence"/>
</dbReference>
<proteinExistence type="predicted"/>
<comment type="caution">
    <text evidence="1">The sequence shown here is derived from an EMBL/GenBank/DDBJ whole genome shotgun (WGS) entry which is preliminary data.</text>
</comment>
<sequence length="149" mass="16303">MQSAAPFVAPFSTEPRLARLEGMVLHLHQNGDTIGRPNRAALNATEVNAGGQEEMAGGFAYVDRSKSSRILRLYEVAREKEMKHVMAGKLDPFDLWKCIPTIKRITGNIVEQPAVSVDVGAGRALQVKPKDDQETVKKSLAKLHGVRNG</sequence>
<protein>
    <submittedName>
        <fullName evidence="1">Uncharacterized protein</fullName>
    </submittedName>
</protein>
<name>A0ACC2W7N8_9TREE</name>
<evidence type="ECO:0000313" key="2">
    <source>
        <dbReference type="Proteomes" id="UP001230649"/>
    </source>
</evidence>
<accession>A0ACC2W7N8</accession>
<reference evidence="1" key="1">
    <citation type="submission" date="2023-04" db="EMBL/GenBank/DDBJ databases">
        <title>Draft Genome sequencing of Naganishia species isolated from polar environments using Oxford Nanopore Technology.</title>
        <authorList>
            <person name="Leo P."/>
            <person name="Venkateswaran K."/>
        </authorList>
    </citation>
    <scope>NUCLEOTIDE SEQUENCE</scope>
    <source>
        <strain evidence="1">MNA-CCFEE 5262</strain>
    </source>
</reference>
<dbReference type="EMBL" id="JASBWS010000038">
    <property type="protein sequence ID" value="KAJ9107112.1"/>
    <property type="molecule type" value="Genomic_DNA"/>
</dbReference>
<gene>
    <name evidence="1" type="ORF">QFC20_003837</name>
</gene>
<keyword evidence="2" id="KW-1185">Reference proteome</keyword>